<gene>
    <name evidence="1" type="ORF">EDM22_12330</name>
</gene>
<evidence type="ECO:0000313" key="2">
    <source>
        <dbReference type="Proteomes" id="UP000275048"/>
    </source>
</evidence>
<evidence type="ECO:0000313" key="1">
    <source>
        <dbReference type="EMBL" id="RNB47411.1"/>
    </source>
</evidence>
<proteinExistence type="predicted"/>
<dbReference type="EMBL" id="RHHB01000025">
    <property type="protein sequence ID" value="RNB47411.1"/>
    <property type="molecule type" value="Genomic_DNA"/>
</dbReference>
<comment type="caution">
    <text evidence="1">The sequence shown here is derived from an EMBL/GenBank/DDBJ whole genome shotgun (WGS) entry which is preliminary data.</text>
</comment>
<protein>
    <submittedName>
        <fullName evidence="1">Uncharacterized protein</fullName>
    </submittedName>
</protein>
<dbReference type="Proteomes" id="UP000275048">
    <property type="component" value="Unassembled WGS sequence"/>
</dbReference>
<reference evidence="1 2" key="1">
    <citation type="submission" date="2018-10" db="EMBL/GenBank/DDBJ databases">
        <title>Isolation, diversity and antibacterial activity of antinobacteria from the wheat rhizosphere soil.</title>
        <authorList>
            <person name="Sun T."/>
        </authorList>
    </citation>
    <scope>NUCLEOTIDE SEQUENCE [LARGE SCALE GENOMIC DNA]</scope>
    <source>
        <strain evidence="1 2">SJ-23</strain>
    </source>
</reference>
<keyword evidence="2" id="KW-1185">Reference proteome</keyword>
<name>A0A3M8A8P4_9MICO</name>
<sequence>MKAQDLRDYVGYSITFRRPGTIDIGRVVVKGNLLGVEQQDYMRGNMRRPGFALRLHHPGVYGGNDETYGPIPAAHAVTILGPSRPDPRPPMNDLSDLSPFAPYITEVEVTFRGGPLDGTTELLRPDDFTTAALRRMDPEDPDVVYTYDQLGILRHRGVRAVGDWHLVGATNTRAT</sequence>
<organism evidence="1 2">
    <name type="scientific">Agromyces tardus</name>
    <dbReference type="NCBI Taxonomy" id="2583849"/>
    <lineage>
        <taxon>Bacteria</taxon>
        <taxon>Bacillati</taxon>
        <taxon>Actinomycetota</taxon>
        <taxon>Actinomycetes</taxon>
        <taxon>Micrococcales</taxon>
        <taxon>Microbacteriaceae</taxon>
        <taxon>Agromyces</taxon>
    </lineage>
</organism>
<dbReference type="AlphaFoldDB" id="A0A3M8A8P4"/>
<accession>A0A3M8A8P4</accession>